<protein>
    <submittedName>
        <fullName evidence="1">Uncharacterized protein</fullName>
    </submittedName>
</protein>
<name>A0AAE1AN69_9GAST</name>
<comment type="caution">
    <text evidence="1">The sequence shown here is derived from an EMBL/GenBank/DDBJ whole genome shotgun (WGS) entry which is preliminary data.</text>
</comment>
<accession>A0AAE1AN69</accession>
<proteinExistence type="predicted"/>
<dbReference type="EMBL" id="JAWDGP010001514">
    <property type="protein sequence ID" value="KAK3790869.1"/>
    <property type="molecule type" value="Genomic_DNA"/>
</dbReference>
<organism evidence="1 2">
    <name type="scientific">Elysia crispata</name>
    <name type="common">lettuce slug</name>
    <dbReference type="NCBI Taxonomy" id="231223"/>
    <lineage>
        <taxon>Eukaryota</taxon>
        <taxon>Metazoa</taxon>
        <taxon>Spiralia</taxon>
        <taxon>Lophotrochozoa</taxon>
        <taxon>Mollusca</taxon>
        <taxon>Gastropoda</taxon>
        <taxon>Heterobranchia</taxon>
        <taxon>Euthyneura</taxon>
        <taxon>Panpulmonata</taxon>
        <taxon>Sacoglossa</taxon>
        <taxon>Placobranchoidea</taxon>
        <taxon>Plakobranchidae</taxon>
        <taxon>Elysia</taxon>
    </lineage>
</organism>
<dbReference type="AlphaFoldDB" id="A0AAE1AN69"/>
<keyword evidence="2" id="KW-1185">Reference proteome</keyword>
<gene>
    <name evidence="1" type="ORF">RRG08_045401</name>
</gene>
<evidence type="ECO:0000313" key="2">
    <source>
        <dbReference type="Proteomes" id="UP001283361"/>
    </source>
</evidence>
<reference evidence="1" key="1">
    <citation type="journal article" date="2023" name="G3 (Bethesda)">
        <title>A reference genome for the long-term kleptoplast-retaining sea slug Elysia crispata morphotype clarki.</title>
        <authorList>
            <person name="Eastman K.E."/>
            <person name="Pendleton A.L."/>
            <person name="Shaikh M.A."/>
            <person name="Suttiyut T."/>
            <person name="Ogas R."/>
            <person name="Tomko P."/>
            <person name="Gavelis G."/>
            <person name="Widhalm J.R."/>
            <person name="Wisecaver J.H."/>
        </authorList>
    </citation>
    <scope>NUCLEOTIDE SEQUENCE</scope>
    <source>
        <strain evidence="1">ECLA1</strain>
    </source>
</reference>
<evidence type="ECO:0000313" key="1">
    <source>
        <dbReference type="EMBL" id="KAK3790869.1"/>
    </source>
</evidence>
<sequence length="92" mass="10347">MVTMLYQYSISVSYGTVFFSRRTAPFEHISNPECFVNDLFYLFNTALVRQESSKDLSSTGFNVGKLSINKQRAMSALKAVKQVSSVAPQFYG</sequence>
<dbReference type="Proteomes" id="UP001283361">
    <property type="component" value="Unassembled WGS sequence"/>
</dbReference>